<organism evidence="1 2">
    <name type="scientific">Crenichthys baileyi</name>
    <name type="common">White River springfish</name>
    <dbReference type="NCBI Taxonomy" id="28760"/>
    <lineage>
        <taxon>Eukaryota</taxon>
        <taxon>Metazoa</taxon>
        <taxon>Chordata</taxon>
        <taxon>Craniata</taxon>
        <taxon>Vertebrata</taxon>
        <taxon>Euteleostomi</taxon>
        <taxon>Actinopterygii</taxon>
        <taxon>Neopterygii</taxon>
        <taxon>Teleostei</taxon>
        <taxon>Neoteleostei</taxon>
        <taxon>Acanthomorphata</taxon>
        <taxon>Ovalentaria</taxon>
        <taxon>Atherinomorphae</taxon>
        <taxon>Cyprinodontiformes</taxon>
        <taxon>Goodeidae</taxon>
        <taxon>Crenichthys</taxon>
    </lineage>
</organism>
<protein>
    <submittedName>
        <fullName evidence="1">Uncharacterized protein</fullName>
    </submittedName>
</protein>
<evidence type="ECO:0000313" key="1">
    <source>
        <dbReference type="EMBL" id="KAK5601879.1"/>
    </source>
</evidence>
<keyword evidence="2" id="KW-1185">Reference proteome</keyword>
<dbReference type="EMBL" id="JAHHUM010002641">
    <property type="protein sequence ID" value="KAK5601879.1"/>
    <property type="molecule type" value="Genomic_DNA"/>
</dbReference>
<gene>
    <name evidence="1" type="ORF">CRENBAI_019299</name>
</gene>
<dbReference type="Proteomes" id="UP001311232">
    <property type="component" value="Unassembled WGS sequence"/>
</dbReference>
<reference evidence="1 2" key="1">
    <citation type="submission" date="2021-06" db="EMBL/GenBank/DDBJ databases">
        <authorList>
            <person name="Palmer J.M."/>
        </authorList>
    </citation>
    <scope>NUCLEOTIDE SEQUENCE [LARGE SCALE GENOMIC DNA]</scope>
    <source>
        <strain evidence="1 2">MEX-2019</strain>
        <tissue evidence="1">Muscle</tissue>
    </source>
</reference>
<accession>A0AAV9QZD6</accession>
<proteinExistence type="predicted"/>
<name>A0AAV9QZD6_9TELE</name>
<sequence>MHGRASVFKASPNSLFSASGKDRYQVQVGNQLSLLTSRGSWVCPEVSTHGKPDQMLKPPQLTFFNMK</sequence>
<dbReference type="AlphaFoldDB" id="A0AAV9QZD6"/>
<evidence type="ECO:0000313" key="2">
    <source>
        <dbReference type="Proteomes" id="UP001311232"/>
    </source>
</evidence>
<comment type="caution">
    <text evidence="1">The sequence shown here is derived from an EMBL/GenBank/DDBJ whole genome shotgun (WGS) entry which is preliminary data.</text>
</comment>